<keyword evidence="4" id="KW-1185">Reference proteome</keyword>
<dbReference type="PRINTS" id="PR01438">
    <property type="entry name" value="UNVRSLSTRESS"/>
</dbReference>
<dbReference type="Pfam" id="PF00582">
    <property type="entry name" value="Usp"/>
    <property type="match status" value="1"/>
</dbReference>
<comment type="caution">
    <text evidence="3">The sequence shown here is derived from an EMBL/GenBank/DDBJ whole genome shotgun (WGS) entry which is preliminary data.</text>
</comment>
<feature type="domain" description="UspA" evidence="2">
    <location>
        <begin position="9"/>
        <end position="136"/>
    </location>
</feature>
<dbReference type="InterPro" id="IPR014729">
    <property type="entry name" value="Rossmann-like_a/b/a_fold"/>
</dbReference>
<dbReference type="Gene3D" id="3.40.50.620">
    <property type="entry name" value="HUPs"/>
    <property type="match status" value="2"/>
</dbReference>
<evidence type="ECO:0000256" key="1">
    <source>
        <dbReference type="ARBA" id="ARBA00008791"/>
    </source>
</evidence>
<reference evidence="3 4" key="1">
    <citation type="submission" date="2019-09" db="EMBL/GenBank/DDBJ databases">
        <title>Report of infection by Mycobacterium simiae a patient suffering from pulmonary tuberculosis.</title>
        <authorList>
            <person name="Mohanty P.S."/>
            <person name="Bansal A.K."/>
            <person name="Singh H."/>
            <person name="Sharma S."/>
            <person name="Patil S.A."/>
            <person name="Upadhaya P."/>
            <person name="Singh P.K."/>
            <person name="Kumar D."/>
            <person name="Kumar S."/>
            <person name="Singh R.K."/>
            <person name="Chaudhary B."/>
        </authorList>
    </citation>
    <scope>NUCLEOTIDE SEQUENCE [LARGE SCALE GENOMIC DNA]</scope>
    <source>
        <strain evidence="3 4">JAL-560-SIM</strain>
    </source>
</reference>
<comment type="similarity">
    <text evidence="1">Belongs to the universal stress protein A family.</text>
</comment>
<evidence type="ECO:0000313" key="4">
    <source>
        <dbReference type="Proteomes" id="UP000324701"/>
    </source>
</evidence>
<sequence>MSNPSAPAVVVGIDGSKAATQAALWAIDEAVGRDIPLRLVYVIDPLEPSGGDGRAGRQGAAHAALFDVSRAIEATGHPVKVETEVLRGRPLAKLMEESRSAVMVCVGSIGLNHARRGEGSLAATLAGAALCPVAVIQASPGALAAPKVNRVVAEVNNGSVLRHAFEEARLRKVPLRALFLRIAETPTESDDGNRLAQAQLSRRLARWTRLYPGVAVESAIIRGHACRYLAANAKPDQLYVTDSHAAQLCNVYVAGCSVLTVRSGNL</sequence>
<name>A0A5B1BUZ5_MYCSI</name>
<dbReference type="InterPro" id="IPR006015">
    <property type="entry name" value="Universal_stress_UspA"/>
</dbReference>
<proteinExistence type="inferred from homology"/>
<protein>
    <submittedName>
        <fullName evidence="3">Universal stress protein</fullName>
    </submittedName>
</protein>
<dbReference type="AlphaFoldDB" id="A0A5B1BUZ5"/>
<organism evidence="3 4">
    <name type="scientific">Mycobacterium simiae</name>
    <name type="common">Mycobacterium habana</name>
    <dbReference type="NCBI Taxonomy" id="1784"/>
    <lineage>
        <taxon>Bacteria</taxon>
        <taxon>Bacillati</taxon>
        <taxon>Actinomycetota</taxon>
        <taxon>Actinomycetes</taxon>
        <taxon>Mycobacteriales</taxon>
        <taxon>Mycobacteriaceae</taxon>
        <taxon>Mycobacterium</taxon>
        <taxon>Mycobacterium simiae complex</taxon>
    </lineage>
</organism>
<dbReference type="Proteomes" id="UP000324701">
    <property type="component" value="Unassembled WGS sequence"/>
</dbReference>
<dbReference type="OrthoDB" id="3174546at2"/>
<evidence type="ECO:0000259" key="2">
    <source>
        <dbReference type="Pfam" id="PF00582"/>
    </source>
</evidence>
<dbReference type="SUPFAM" id="SSF52402">
    <property type="entry name" value="Adenine nucleotide alpha hydrolases-like"/>
    <property type="match status" value="1"/>
</dbReference>
<dbReference type="EMBL" id="VTZN01000021">
    <property type="protein sequence ID" value="KAA1251153.1"/>
    <property type="molecule type" value="Genomic_DNA"/>
</dbReference>
<dbReference type="RefSeq" id="WP_149653021.1">
    <property type="nucleotide sequence ID" value="NZ_VTZN01000021.1"/>
</dbReference>
<dbReference type="InterPro" id="IPR006016">
    <property type="entry name" value="UspA"/>
</dbReference>
<evidence type="ECO:0000313" key="3">
    <source>
        <dbReference type="EMBL" id="KAA1251153.1"/>
    </source>
</evidence>
<accession>A0A5B1BUZ5</accession>
<gene>
    <name evidence="3" type="ORF">F0Q45_05725</name>
</gene>